<sequence>MPMVKLEGGPDSPKGRSPPDRFEPPPWRYKYYIMVRSCCILAPDGRFQCAYPKCPKLYASQDAVRKHCRLQHLEWLRNLQTTTAKAPPPVRRDIESPRLTALKCLPASEALELLQADDWLQDLMDFSGALPAAASADVAAPELKKESSVDEHLDDEIIEQCIKSLNTAIRRCPSAEQQVEMQKVVRLLSMKAPQIAQLGPREQKKVLTIRKSSIQKMQLANEIRKTKAAEMAAEKLQAAEGGAAAAAHGQRGGAPPTGRSPSLRPRAGLDGKGRMPPASYFPPSKAQKTDSGSSPDI</sequence>
<keyword evidence="4" id="KW-1185">Reference proteome</keyword>
<feature type="compositionally biased region" description="Low complexity" evidence="1">
    <location>
        <begin position="240"/>
        <end position="249"/>
    </location>
</feature>
<comment type="caution">
    <text evidence="3">The sequence shown here is derived from an EMBL/GenBank/DDBJ whole genome shotgun (WGS) entry which is preliminary data.</text>
</comment>
<proteinExistence type="predicted"/>
<gene>
    <name evidence="3" type="ORF">AB1Y20_022707</name>
</gene>
<evidence type="ECO:0000256" key="1">
    <source>
        <dbReference type="SAM" id="MobiDB-lite"/>
    </source>
</evidence>
<feature type="region of interest" description="Disordered" evidence="1">
    <location>
        <begin position="1"/>
        <end position="22"/>
    </location>
</feature>
<feature type="compositionally biased region" description="Basic and acidic residues" evidence="1">
    <location>
        <begin position="13"/>
        <end position="22"/>
    </location>
</feature>
<reference evidence="3 4" key="1">
    <citation type="journal article" date="2024" name="Science">
        <title>Giant polyketide synthase enzymes in the biosynthesis of giant marine polyether toxins.</title>
        <authorList>
            <person name="Fallon T.R."/>
            <person name="Shende V.V."/>
            <person name="Wierzbicki I.H."/>
            <person name="Pendleton A.L."/>
            <person name="Watervoot N.F."/>
            <person name="Auber R.P."/>
            <person name="Gonzalez D.J."/>
            <person name="Wisecaver J.H."/>
            <person name="Moore B.S."/>
        </authorList>
    </citation>
    <scope>NUCLEOTIDE SEQUENCE [LARGE SCALE GENOMIC DNA]</scope>
    <source>
        <strain evidence="3 4">12B1</strain>
    </source>
</reference>
<dbReference type="EMBL" id="JBGBPQ010000008">
    <property type="protein sequence ID" value="KAL1521154.1"/>
    <property type="molecule type" value="Genomic_DNA"/>
</dbReference>
<feature type="region of interest" description="Disordered" evidence="1">
    <location>
        <begin position="240"/>
        <end position="297"/>
    </location>
</feature>
<accession>A0AB34JKD4</accession>
<protein>
    <recommendedName>
        <fullName evidence="2">C2H2-type domain-containing protein</fullName>
    </recommendedName>
</protein>
<organism evidence="3 4">
    <name type="scientific">Prymnesium parvum</name>
    <name type="common">Toxic golden alga</name>
    <dbReference type="NCBI Taxonomy" id="97485"/>
    <lineage>
        <taxon>Eukaryota</taxon>
        <taxon>Haptista</taxon>
        <taxon>Haptophyta</taxon>
        <taxon>Prymnesiophyceae</taxon>
        <taxon>Prymnesiales</taxon>
        <taxon>Prymnesiaceae</taxon>
        <taxon>Prymnesium</taxon>
    </lineage>
</organism>
<evidence type="ECO:0000313" key="4">
    <source>
        <dbReference type="Proteomes" id="UP001515480"/>
    </source>
</evidence>
<dbReference type="InterPro" id="IPR013087">
    <property type="entry name" value="Znf_C2H2_type"/>
</dbReference>
<evidence type="ECO:0000259" key="2">
    <source>
        <dbReference type="PROSITE" id="PS00028"/>
    </source>
</evidence>
<evidence type="ECO:0000313" key="3">
    <source>
        <dbReference type="EMBL" id="KAL1521154.1"/>
    </source>
</evidence>
<name>A0AB34JKD4_PRYPA</name>
<dbReference type="PROSITE" id="PS00028">
    <property type="entry name" value="ZINC_FINGER_C2H2_1"/>
    <property type="match status" value="1"/>
</dbReference>
<dbReference type="AlphaFoldDB" id="A0AB34JKD4"/>
<dbReference type="Proteomes" id="UP001515480">
    <property type="component" value="Unassembled WGS sequence"/>
</dbReference>
<feature type="domain" description="C2H2-type" evidence="2">
    <location>
        <begin position="49"/>
        <end position="72"/>
    </location>
</feature>